<evidence type="ECO:0000259" key="1">
    <source>
        <dbReference type="Pfam" id="PF00266"/>
    </source>
</evidence>
<dbReference type="AlphaFoldDB" id="A0A382PRQ9"/>
<dbReference type="SUPFAM" id="SSF53383">
    <property type="entry name" value="PLP-dependent transferases"/>
    <property type="match status" value="1"/>
</dbReference>
<gene>
    <name evidence="2" type="ORF">METZ01_LOCUS328878</name>
</gene>
<dbReference type="Gene3D" id="3.90.1150.10">
    <property type="entry name" value="Aspartate Aminotransferase, domain 1"/>
    <property type="match status" value="1"/>
</dbReference>
<dbReference type="InterPro" id="IPR015421">
    <property type="entry name" value="PyrdxlP-dep_Trfase_major"/>
</dbReference>
<name>A0A382PRQ9_9ZZZZ</name>
<reference evidence="2" key="1">
    <citation type="submission" date="2018-05" db="EMBL/GenBank/DDBJ databases">
        <authorList>
            <person name="Lanie J.A."/>
            <person name="Ng W.-L."/>
            <person name="Kazmierczak K.M."/>
            <person name="Andrzejewski T.M."/>
            <person name="Davidsen T.M."/>
            <person name="Wayne K.J."/>
            <person name="Tettelin H."/>
            <person name="Glass J.I."/>
            <person name="Rusch D."/>
            <person name="Podicherti R."/>
            <person name="Tsui H.-C.T."/>
            <person name="Winkler M.E."/>
        </authorList>
    </citation>
    <scope>NUCLEOTIDE SEQUENCE</scope>
</reference>
<feature type="domain" description="Aminotransferase class V" evidence="1">
    <location>
        <begin position="37"/>
        <end position="131"/>
    </location>
</feature>
<dbReference type="InterPro" id="IPR015422">
    <property type="entry name" value="PyrdxlP-dep_Trfase_small"/>
</dbReference>
<dbReference type="InterPro" id="IPR000192">
    <property type="entry name" value="Aminotrans_V_dom"/>
</dbReference>
<organism evidence="2">
    <name type="scientific">marine metagenome</name>
    <dbReference type="NCBI Taxonomy" id="408172"/>
    <lineage>
        <taxon>unclassified sequences</taxon>
        <taxon>metagenomes</taxon>
        <taxon>ecological metagenomes</taxon>
    </lineage>
</organism>
<protein>
    <recommendedName>
        <fullName evidence="1">Aminotransferase class V domain-containing protein</fullName>
    </recommendedName>
</protein>
<dbReference type="EMBL" id="UINC01109297">
    <property type="protein sequence ID" value="SVC76024.1"/>
    <property type="molecule type" value="Genomic_DNA"/>
</dbReference>
<dbReference type="Gene3D" id="3.40.640.10">
    <property type="entry name" value="Type I PLP-dependent aspartate aminotransferase-like (Major domain)"/>
    <property type="match status" value="1"/>
</dbReference>
<evidence type="ECO:0000313" key="2">
    <source>
        <dbReference type="EMBL" id="SVC76024.1"/>
    </source>
</evidence>
<proteinExistence type="predicted"/>
<dbReference type="Pfam" id="PF00266">
    <property type="entry name" value="Aminotran_5"/>
    <property type="match status" value="1"/>
</dbReference>
<sequence>MHYLNCAFMSPLSERVQQAGIEGIRKEAVPAGIIAKDFFASVIRIKTLFSKVIGLSDPERIAVIPAASYGFATVAQNTRVLSGQNVVTLHEQFPSNVHVWRQRCDRTGSKLRVVKPPVTGTQRTQAWNESILAAIDRD</sequence>
<feature type="non-terminal residue" evidence="2">
    <location>
        <position position="138"/>
    </location>
</feature>
<accession>A0A382PRQ9</accession>
<dbReference type="InterPro" id="IPR015424">
    <property type="entry name" value="PyrdxlP-dep_Trfase"/>
</dbReference>